<dbReference type="EMBL" id="QICS01000024">
    <property type="protein sequence ID" value="PXV84604.1"/>
    <property type="molecule type" value="Genomic_DNA"/>
</dbReference>
<reference evidence="1 2" key="1">
    <citation type="submission" date="2018-05" db="EMBL/GenBank/DDBJ databases">
        <title>Genomic Encyclopedia of Type Strains, Phase IV (KMG-IV): sequencing the most valuable type-strain genomes for metagenomic binning, comparative biology and taxonomic classification.</title>
        <authorList>
            <person name="Goeker M."/>
        </authorList>
    </citation>
    <scope>NUCLEOTIDE SEQUENCE [LARGE SCALE GENOMIC DNA]</scope>
    <source>
        <strain evidence="1 2">DSM 28816</strain>
    </source>
</reference>
<proteinExistence type="predicted"/>
<accession>A0A318EKM7</accession>
<gene>
    <name evidence="1" type="ORF">C8E03_1247</name>
</gene>
<evidence type="ECO:0000313" key="2">
    <source>
        <dbReference type="Proteomes" id="UP000247523"/>
    </source>
</evidence>
<dbReference type="AlphaFoldDB" id="A0A318EKM7"/>
<dbReference type="RefSeq" id="WP_110292067.1">
    <property type="nucleotide sequence ID" value="NZ_QICS01000024.1"/>
</dbReference>
<protein>
    <submittedName>
        <fullName evidence="1">Uncharacterized protein</fullName>
    </submittedName>
</protein>
<organism evidence="1 2">
    <name type="scientific">Lachnotalea glycerini</name>
    <dbReference type="NCBI Taxonomy" id="1763509"/>
    <lineage>
        <taxon>Bacteria</taxon>
        <taxon>Bacillati</taxon>
        <taxon>Bacillota</taxon>
        <taxon>Clostridia</taxon>
        <taxon>Lachnospirales</taxon>
        <taxon>Lachnospiraceae</taxon>
        <taxon>Lachnotalea</taxon>
    </lineage>
</organism>
<sequence length="124" mass="14022">MEMMMVENTIHIDDLLSIFTESFFCEGNLYNASYIPTDDSIATIMLEKVAMAAVDHLNHKDEIMVITIVNSSKISVNAYLDKSERYEIALAAATAAYKFNLVKNYLNVDVMEDAIPIHINLNNR</sequence>
<evidence type="ECO:0000313" key="1">
    <source>
        <dbReference type="EMBL" id="PXV84604.1"/>
    </source>
</evidence>
<dbReference type="Proteomes" id="UP000247523">
    <property type="component" value="Unassembled WGS sequence"/>
</dbReference>
<comment type="caution">
    <text evidence="1">The sequence shown here is derived from an EMBL/GenBank/DDBJ whole genome shotgun (WGS) entry which is preliminary data.</text>
</comment>
<name>A0A318EKM7_9FIRM</name>